<keyword evidence="1" id="KW-0812">Transmembrane</keyword>
<sequence>MTAGFLLSLLLGVVWAALGASVAQARRKGCPICCFYTVGTATAALLAWCALGFRMPGSAGELRLLLPYLTAAAFFNSLGQMIAMYNLKASGRVLAYALPQTNFIFPFLFAGLFLGGIISLWNLIGIVLIVAGICLSANGRQDKEKKSSGVLLSGRELLLGTAASFSCGLSQIALLLAVESSETSAALKSALFLTVSTLFYALGMIRSGRPAPELLRKTLGLGIVWGVLALLSYRILFGALEIMEKFHRSGVVFAISCSGAIIFFWLFSALKLCDRVSSRQLLILGLILAGILAVRLG</sequence>
<feature type="transmembrane region" description="Helical" evidence="1">
    <location>
        <begin position="103"/>
        <end position="136"/>
    </location>
</feature>
<feature type="transmembrane region" description="Helical" evidence="1">
    <location>
        <begin position="279"/>
        <end position="296"/>
    </location>
</feature>
<accession>A0A844G6N3</accession>
<keyword evidence="1" id="KW-0472">Membrane</keyword>
<feature type="transmembrane region" description="Helical" evidence="1">
    <location>
        <begin position="219"/>
        <end position="240"/>
    </location>
</feature>
<feature type="transmembrane region" description="Helical" evidence="1">
    <location>
        <begin position="65"/>
        <end position="83"/>
    </location>
</feature>
<feature type="transmembrane region" description="Helical" evidence="1">
    <location>
        <begin position="35"/>
        <end position="53"/>
    </location>
</feature>
<organism evidence="2 3">
    <name type="scientific">Victivallis lenta</name>
    <dbReference type="NCBI Taxonomy" id="2606640"/>
    <lineage>
        <taxon>Bacteria</taxon>
        <taxon>Pseudomonadati</taxon>
        <taxon>Lentisphaerota</taxon>
        <taxon>Lentisphaeria</taxon>
        <taxon>Victivallales</taxon>
        <taxon>Victivallaceae</taxon>
        <taxon>Victivallis</taxon>
    </lineage>
</organism>
<dbReference type="AlphaFoldDB" id="A0A844G6N3"/>
<evidence type="ECO:0000256" key="1">
    <source>
        <dbReference type="SAM" id="Phobius"/>
    </source>
</evidence>
<comment type="caution">
    <text evidence="2">The sequence shown here is derived from an EMBL/GenBank/DDBJ whole genome shotgun (WGS) entry which is preliminary data.</text>
</comment>
<gene>
    <name evidence="2" type="ORF">FYJ85_17340</name>
</gene>
<dbReference type="RefSeq" id="WP_154419787.1">
    <property type="nucleotide sequence ID" value="NZ_VUNS01000024.1"/>
</dbReference>
<name>A0A844G6N3_9BACT</name>
<protein>
    <recommendedName>
        <fullName evidence="4">EamA-like transporter family protein</fullName>
    </recommendedName>
</protein>
<feature type="transmembrane region" description="Helical" evidence="1">
    <location>
        <begin position="190"/>
        <end position="207"/>
    </location>
</feature>
<feature type="transmembrane region" description="Helical" evidence="1">
    <location>
        <begin position="157"/>
        <end position="178"/>
    </location>
</feature>
<evidence type="ECO:0008006" key="4">
    <source>
        <dbReference type="Google" id="ProtNLM"/>
    </source>
</evidence>
<proteinExistence type="predicted"/>
<dbReference type="Proteomes" id="UP000435649">
    <property type="component" value="Unassembled WGS sequence"/>
</dbReference>
<keyword evidence="1" id="KW-1133">Transmembrane helix</keyword>
<reference evidence="2 3" key="1">
    <citation type="submission" date="2019-08" db="EMBL/GenBank/DDBJ databases">
        <title>In-depth cultivation of the pig gut microbiome towards novel bacterial diversity and tailored functional studies.</title>
        <authorList>
            <person name="Wylensek D."/>
            <person name="Hitch T.C.A."/>
            <person name="Clavel T."/>
        </authorList>
    </citation>
    <scope>NUCLEOTIDE SEQUENCE [LARGE SCALE GENOMIC DNA]</scope>
    <source>
        <strain evidence="2 3">BBE-744-WT-12</strain>
    </source>
</reference>
<evidence type="ECO:0000313" key="3">
    <source>
        <dbReference type="Proteomes" id="UP000435649"/>
    </source>
</evidence>
<dbReference type="EMBL" id="VUNS01000024">
    <property type="protein sequence ID" value="MST98803.1"/>
    <property type="molecule type" value="Genomic_DNA"/>
</dbReference>
<keyword evidence="3" id="KW-1185">Reference proteome</keyword>
<dbReference type="InterPro" id="IPR037185">
    <property type="entry name" value="EmrE-like"/>
</dbReference>
<evidence type="ECO:0000313" key="2">
    <source>
        <dbReference type="EMBL" id="MST98803.1"/>
    </source>
</evidence>
<dbReference type="SUPFAM" id="SSF103481">
    <property type="entry name" value="Multidrug resistance efflux transporter EmrE"/>
    <property type="match status" value="1"/>
</dbReference>
<feature type="transmembrane region" description="Helical" evidence="1">
    <location>
        <begin position="246"/>
        <end position="267"/>
    </location>
</feature>